<comment type="caution">
    <text evidence="1">The sequence shown here is derived from an EMBL/GenBank/DDBJ whole genome shotgun (WGS) entry which is preliminary data.</text>
</comment>
<evidence type="ECO:0000313" key="2">
    <source>
        <dbReference type="Proteomes" id="UP001595846"/>
    </source>
</evidence>
<dbReference type="Proteomes" id="UP001595846">
    <property type="component" value="Unassembled WGS sequence"/>
</dbReference>
<dbReference type="RefSeq" id="WP_256532584.1">
    <property type="nucleotide sequence ID" value="NZ_CP101824.1"/>
</dbReference>
<name>A0ABD5NU70_9EURY</name>
<dbReference type="EMBL" id="JBHSAQ010000016">
    <property type="protein sequence ID" value="MFC3960306.1"/>
    <property type="molecule type" value="Genomic_DNA"/>
</dbReference>
<gene>
    <name evidence="1" type="ORF">ACFOUR_18295</name>
</gene>
<dbReference type="GeneID" id="73901679"/>
<accession>A0ABD5NU70</accession>
<dbReference type="AlphaFoldDB" id="A0ABD5NU70"/>
<sequence length="85" mass="9715">MESSEQGRGKQLVAELVDEPYISYQRGTGYRIENSPDAQAYAAFRLRETCGYSTLQIESTLSRFEQAGGFDRYDRDAVFATDDEW</sequence>
<evidence type="ECO:0000313" key="1">
    <source>
        <dbReference type="EMBL" id="MFC3960306.1"/>
    </source>
</evidence>
<organism evidence="1 2">
    <name type="scientific">Halovivax cerinus</name>
    <dbReference type="NCBI Taxonomy" id="1487865"/>
    <lineage>
        <taxon>Archaea</taxon>
        <taxon>Methanobacteriati</taxon>
        <taxon>Methanobacteriota</taxon>
        <taxon>Stenosarchaea group</taxon>
        <taxon>Halobacteria</taxon>
        <taxon>Halobacteriales</taxon>
        <taxon>Natrialbaceae</taxon>
        <taxon>Halovivax</taxon>
    </lineage>
</organism>
<keyword evidence="2" id="KW-1185">Reference proteome</keyword>
<protein>
    <submittedName>
        <fullName evidence="1">Uncharacterized protein</fullName>
    </submittedName>
</protein>
<proteinExistence type="predicted"/>
<reference evidence="1 2" key="1">
    <citation type="journal article" date="2019" name="Int. J. Syst. Evol. Microbiol.">
        <title>The Global Catalogue of Microorganisms (GCM) 10K type strain sequencing project: providing services to taxonomists for standard genome sequencing and annotation.</title>
        <authorList>
            <consortium name="The Broad Institute Genomics Platform"/>
            <consortium name="The Broad Institute Genome Sequencing Center for Infectious Disease"/>
            <person name="Wu L."/>
            <person name="Ma J."/>
        </authorList>
    </citation>
    <scope>NUCLEOTIDE SEQUENCE [LARGE SCALE GENOMIC DNA]</scope>
    <source>
        <strain evidence="1 2">IBRC-M 10256</strain>
    </source>
</reference>